<reference evidence="2 3" key="1">
    <citation type="journal article" date="2005" name="Science">
        <title>The genome sequence of Trypanosoma cruzi, etiologic agent of Chagas disease.</title>
        <authorList>
            <person name="El-Sayed N.M."/>
            <person name="Myler P.J."/>
            <person name="Bartholomeu D.C."/>
            <person name="Nilsson D."/>
            <person name="Aggarwal G."/>
            <person name="Tran A.N."/>
            <person name="Ghedin E."/>
            <person name="Worthey E.A."/>
            <person name="Delcher A.L."/>
            <person name="Blandin G."/>
            <person name="Westenberger S.J."/>
            <person name="Caler E."/>
            <person name="Cerqueira G.C."/>
            <person name="Branche C."/>
            <person name="Haas B."/>
            <person name="Anupama A."/>
            <person name="Arner E."/>
            <person name="Aslund L."/>
            <person name="Attipoe P."/>
            <person name="Bontempi E."/>
            <person name="Bringaud F."/>
            <person name="Burton P."/>
            <person name="Cadag E."/>
            <person name="Campbell D.A."/>
            <person name="Carrington M."/>
            <person name="Crabtree J."/>
            <person name="Darban H."/>
            <person name="da Silveira J.F."/>
            <person name="de Jong P."/>
            <person name="Edwards K."/>
            <person name="Englund P.T."/>
            <person name="Fazelina G."/>
            <person name="Feldblyum T."/>
            <person name="Ferella M."/>
            <person name="Frasch A.C."/>
            <person name="Gull K."/>
            <person name="Horn D."/>
            <person name="Hou L."/>
            <person name="Huang Y."/>
            <person name="Kindlund E."/>
            <person name="Klingbeil M."/>
            <person name="Kluge S."/>
            <person name="Koo H."/>
            <person name="Lacerda D."/>
            <person name="Levin M.J."/>
            <person name="Lorenzi H."/>
            <person name="Louie T."/>
            <person name="Machado C.R."/>
            <person name="McCulloch R."/>
            <person name="McKenna A."/>
            <person name="Mizuno Y."/>
            <person name="Mottram J.C."/>
            <person name="Nelson S."/>
            <person name="Ochaya S."/>
            <person name="Osoegawa K."/>
            <person name="Pai G."/>
            <person name="Parsons M."/>
            <person name="Pentony M."/>
            <person name="Pettersson U."/>
            <person name="Pop M."/>
            <person name="Ramirez J.L."/>
            <person name="Rinta J."/>
            <person name="Robertson L."/>
            <person name="Salzberg S.L."/>
            <person name="Sanchez D.O."/>
            <person name="Seyler A."/>
            <person name="Sharma R."/>
            <person name="Shetty J."/>
            <person name="Simpson A.J."/>
            <person name="Sisk E."/>
            <person name="Tammi M.T."/>
            <person name="Tarleton R."/>
            <person name="Teixeira S."/>
            <person name="Van Aken S."/>
            <person name="Vogt C."/>
            <person name="Ward P.N."/>
            <person name="Wickstead B."/>
            <person name="Wortman J."/>
            <person name="White O."/>
            <person name="Fraser C.M."/>
            <person name="Stuart K.D."/>
            <person name="Andersson B."/>
        </authorList>
    </citation>
    <scope>NUCLEOTIDE SEQUENCE [LARGE SCALE GENOMIC DNA]</scope>
    <source>
        <strain evidence="2 3">CL Brener</strain>
    </source>
</reference>
<gene>
    <name evidence="2" type="ORF">Tc00.1047053460061.10</name>
</gene>
<dbReference type="PaxDb" id="353153-Q4CKF0"/>
<comment type="caution">
    <text evidence="2">The sequence shown here is derived from an EMBL/GenBank/DDBJ whole genome shotgun (WGS) entry which is preliminary data.</text>
</comment>
<protein>
    <submittedName>
        <fullName evidence="2">Uncharacterized protein</fullName>
    </submittedName>
</protein>
<evidence type="ECO:0000313" key="2">
    <source>
        <dbReference type="EMBL" id="EAN80752.1"/>
    </source>
</evidence>
<feature type="compositionally biased region" description="Polar residues" evidence="1">
    <location>
        <begin position="1"/>
        <end position="11"/>
    </location>
</feature>
<evidence type="ECO:0000256" key="1">
    <source>
        <dbReference type="SAM" id="MobiDB-lite"/>
    </source>
</evidence>
<dbReference type="GeneID" id="3531247"/>
<dbReference type="KEGG" id="tcr:460061.10"/>
<proteinExistence type="predicted"/>
<dbReference type="InParanoid" id="Q4CKF0"/>
<dbReference type="RefSeq" id="XP_802198.1">
    <property type="nucleotide sequence ID" value="XM_797105.1"/>
</dbReference>
<evidence type="ECO:0000313" key="3">
    <source>
        <dbReference type="Proteomes" id="UP000002296"/>
    </source>
</evidence>
<keyword evidence="3" id="KW-1185">Reference proteome</keyword>
<dbReference type="EMBL" id="AAHK01008883">
    <property type="protein sequence ID" value="EAN80752.1"/>
    <property type="molecule type" value="Genomic_DNA"/>
</dbReference>
<accession>Q4CKF0</accession>
<dbReference type="Proteomes" id="UP000002296">
    <property type="component" value="Unassembled WGS sequence"/>
</dbReference>
<feature type="region of interest" description="Disordered" evidence="1">
    <location>
        <begin position="1"/>
        <end position="21"/>
    </location>
</feature>
<name>Q4CKF0_TRYCC</name>
<sequence length="204" mass="22674">MKEQCTGNTQRLPPPPAAGVTAGASLFLFTHQRTPNDAHAKNTNSGMQKSTTTLRRTHALPPVVLLFSLPAHPHITPHSRRIPRRRIHNGSNTSAGTAVGRELISNCPRHPKCHTTQLLHTANRTTATRRRDKSRTQALLARAATAGILYVRSQHSRRSTACAKWRVFVVCVSKPTLAEQLCRKRESEESNGRKKRIAHTQLLI</sequence>
<organism evidence="2 3">
    <name type="scientific">Trypanosoma cruzi (strain CL Brener)</name>
    <dbReference type="NCBI Taxonomy" id="353153"/>
    <lineage>
        <taxon>Eukaryota</taxon>
        <taxon>Discoba</taxon>
        <taxon>Euglenozoa</taxon>
        <taxon>Kinetoplastea</taxon>
        <taxon>Metakinetoplastina</taxon>
        <taxon>Trypanosomatida</taxon>
        <taxon>Trypanosomatidae</taxon>
        <taxon>Trypanosoma</taxon>
        <taxon>Schizotrypanum</taxon>
    </lineage>
</organism>
<feature type="non-terminal residue" evidence="2">
    <location>
        <position position="204"/>
    </location>
</feature>
<dbReference type="AlphaFoldDB" id="Q4CKF0"/>